<keyword evidence="10" id="KW-1185">Reference proteome</keyword>
<evidence type="ECO:0000256" key="6">
    <source>
        <dbReference type="PIRSR" id="PIRSR602081-1"/>
    </source>
</evidence>
<feature type="site" description="Electron transfer via tryptophanyl radical" evidence="7">
    <location>
        <position position="146"/>
    </location>
</feature>
<dbReference type="Gene3D" id="1.25.40.80">
    <property type="match status" value="1"/>
</dbReference>
<keyword evidence="5" id="KW-0157">Chromophore</keyword>
<comment type="cofactor">
    <cofactor evidence="6">
        <name>FAD</name>
        <dbReference type="ChEBI" id="CHEBI:57692"/>
    </cofactor>
    <text evidence="6">Binds 1 FAD per subunit.</text>
</comment>
<accession>A0AAD5SM91</accession>
<dbReference type="AlphaFoldDB" id="A0AAD5SM91"/>
<dbReference type="InterPro" id="IPR005101">
    <property type="entry name" value="Cryptochr/Photolyase_FAD-bd"/>
</dbReference>
<dbReference type="InterPro" id="IPR018394">
    <property type="entry name" value="DNA_photolyase_1_CS_C"/>
</dbReference>
<evidence type="ECO:0000259" key="8">
    <source>
        <dbReference type="Pfam" id="PF03441"/>
    </source>
</evidence>
<reference evidence="9" key="1">
    <citation type="submission" date="2020-05" db="EMBL/GenBank/DDBJ databases">
        <title>Phylogenomic resolution of chytrid fungi.</title>
        <authorList>
            <person name="Stajich J.E."/>
            <person name="Amses K."/>
            <person name="Simmons R."/>
            <person name="Seto K."/>
            <person name="Myers J."/>
            <person name="Bonds A."/>
            <person name="Quandt C.A."/>
            <person name="Barry K."/>
            <person name="Liu P."/>
            <person name="Grigoriev I."/>
            <person name="Longcore J.E."/>
            <person name="James T.Y."/>
        </authorList>
    </citation>
    <scope>NUCLEOTIDE SEQUENCE</scope>
    <source>
        <strain evidence="9">JEL0513</strain>
    </source>
</reference>
<feature type="binding site" evidence="6">
    <location>
        <position position="60"/>
    </location>
    <ligand>
        <name>FAD</name>
        <dbReference type="ChEBI" id="CHEBI:57692"/>
    </ligand>
</feature>
<dbReference type="PROSITE" id="PS00691">
    <property type="entry name" value="DNA_PHOTOLYASES_1_2"/>
    <property type="match status" value="1"/>
</dbReference>
<evidence type="ECO:0000256" key="2">
    <source>
        <dbReference type="ARBA" id="ARBA00005862"/>
    </source>
</evidence>
<evidence type="ECO:0000256" key="4">
    <source>
        <dbReference type="ARBA" id="ARBA00022827"/>
    </source>
</evidence>
<evidence type="ECO:0000256" key="1">
    <source>
        <dbReference type="ARBA" id="ARBA00001932"/>
    </source>
</evidence>
<dbReference type="PANTHER" id="PTHR11455">
    <property type="entry name" value="CRYPTOCHROME"/>
    <property type="match status" value="1"/>
</dbReference>
<evidence type="ECO:0000256" key="7">
    <source>
        <dbReference type="PIRSR" id="PIRSR602081-2"/>
    </source>
</evidence>
<dbReference type="PRINTS" id="PR00147">
    <property type="entry name" value="DNAPHOTLYASE"/>
</dbReference>
<keyword evidence="3 6" id="KW-0285">Flavoprotein</keyword>
<dbReference type="Pfam" id="PF03441">
    <property type="entry name" value="FAD_binding_7"/>
    <property type="match status" value="1"/>
</dbReference>
<feature type="site" description="Electron transfer via tryptophanyl radical" evidence="7">
    <location>
        <position position="201"/>
    </location>
</feature>
<evidence type="ECO:0000256" key="5">
    <source>
        <dbReference type="ARBA" id="ARBA00022991"/>
    </source>
</evidence>
<evidence type="ECO:0000256" key="3">
    <source>
        <dbReference type="ARBA" id="ARBA00022630"/>
    </source>
</evidence>
<feature type="domain" description="Cryptochrome/DNA photolyase FAD-binding" evidence="8">
    <location>
        <begin position="111"/>
        <end position="302"/>
    </location>
</feature>
<comment type="similarity">
    <text evidence="2">Belongs to the DNA photolyase class-1 family.</text>
</comment>
<feature type="binding site" evidence="6">
    <location>
        <position position="111"/>
    </location>
    <ligand>
        <name>FAD</name>
        <dbReference type="ChEBI" id="CHEBI:57692"/>
    </ligand>
</feature>
<protein>
    <recommendedName>
        <fullName evidence="8">Cryptochrome/DNA photolyase FAD-binding domain-containing protein</fullName>
    </recommendedName>
</protein>
<dbReference type="GO" id="GO:0071949">
    <property type="term" value="F:FAD binding"/>
    <property type="evidence" value="ECO:0007669"/>
    <property type="project" value="TreeGrafter"/>
</dbReference>
<dbReference type="GO" id="GO:0006139">
    <property type="term" value="P:nucleobase-containing compound metabolic process"/>
    <property type="evidence" value="ECO:0007669"/>
    <property type="project" value="UniProtKB-ARBA"/>
</dbReference>
<dbReference type="InterPro" id="IPR002081">
    <property type="entry name" value="Cryptochrome/DNA_photolyase_1"/>
</dbReference>
<feature type="binding site" evidence="6">
    <location>
        <begin position="114"/>
        <end position="121"/>
    </location>
    <ligand>
        <name>FAD</name>
        <dbReference type="ChEBI" id="CHEBI:57692"/>
    </ligand>
</feature>
<dbReference type="InterPro" id="IPR036134">
    <property type="entry name" value="Crypto/Photolyase_FAD-like_sf"/>
</dbReference>
<dbReference type="FunFam" id="1.10.579.10:FF:000003">
    <property type="entry name" value="Deoxyribodipyrimidine photo-lyase"/>
    <property type="match status" value="1"/>
</dbReference>
<feature type="site" description="Electron transfer via tryptophanyl radical" evidence="7">
    <location>
        <position position="224"/>
    </location>
</feature>
<dbReference type="PROSITE" id="PS00394">
    <property type="entry name" value="DNA_PHOTOLYASES_1_1"/>
    <property type="match status" value="1"/>
</dbReference>
<feature type="binding site" evidence="6">
    <location>
        <begin position="214"/>
        <end position="216"/>
    </location>
    <ligand>
        <name>FAD</name>
        <dbReference type="ChEBI" id="CHEBI:57692"/>
    </ligand>
</feature>
<dbReference type="SUPFAM" id="SSF48173">
    <property type="entry name" value="Cryptochrome/photolyase FAD-binding domain"/>
    <property type="match status" value="1"/>
</dbReference>
<dbReference type="EMBL" id="JADGJH010004715">
    <property type="protein sequence ID" value="KAJ3084738.1"/>
    <property type="molecule type" value="Genomic_DNA"/>
</dbReference>
<comment type="caution">
    <text evidence="9">The sequence shown here is derived from an EMBL/GenBank/DDBJ whole genome shotgun (WGS) entry which is preliminary data.</text>
</comment>
<evidence type="ECO:0000313" key="9">
    <source>
        <dbReference type="EMBL" id="KAJ3084738.1"/>
    </source>
</evidence>
<dbReference type="Proteomes" id="UP001211907">
    <property type="component" value="Unassembled WGS sequence"/>
</dbReference>
<gene>
    <name evidence="9" type="ORF">HK100_009258</name>
</gene>
<proteinExistence type="inferred from homology"/>
<comment type="cofactor">
    <cofactor evidence="1">
        <name>(6R)-5,10-methylene-5,6,7,8-tetrahydrofolate</name>
        <dbReference type="ChEBI" id="CHEBI:15636"/>
    </cofactor>
</comment>
<name>A0AAD5SM91_9FUNG</name>
<dbReference type="GO" id="GO:0006950">
    <property type="term" value="P:response to stress"/>
    <property type="evidence" value="ECO:0007669"/>
    <property type="project" value="UniProtKB-ARBA"/>
</dbReference>
<dbReference type="PANTHER" id="PTHR11455:SF9">
    <property type="entry name" value="CRYPTOCHROME CIRCADIAN CLOCK 5 ISOFORM X1"/>
    <property type="match status" value="1"/>
</dbReference>
<dbReference type="Gene3D" id="1.10.579.10">
    <property type="entry name" value="DNA Cyclobutane Dipyrimidine Photolyase, subunit A, domain 3"/>
    <property type="match status" value="1"/>
</dbReference>
<dbReference type="GO" id="GO:0003904">
    <property type="term" value="F:deoxyribodipyrimidine photo-lyase activity"/>
    <property type="evidence" value="ECO:0007669"/>
    <property type="project" value="TreeGrafter"/>
</dbReference>
<dbReference type="GO" id="GO:0003677">
    <property type="term" value="F:DNA binding"/>
    <property type="evidence" value="ECO:0007669"/>
    <property type="project" value="TreeGrafter"/>
</dbReference>
<evidence type="ECO:0000313" key="10">
    <source>
        <dbReference type="Proteomes" id="UP001211907"/>
    </source>
</evidence>
<sequence length="307" mass="34683">MQLQTAVEAVSLHEVPHVLPQPHENPPQALMDRVLATFPASEKDALYRLDMFLRERGKGYNANRDFPAKNGTAKLSPYFTLGLLSPRVALVKALALNAGKYDSGSDGIVTWISELCWRDFYRNILIEFPQVSKNKPFKLETDLVSWTTDPQNALFQKWCAGTTGYPIVDAGMRQLLQEGWMHNRVRMITASFLTKDLGVDWRLGERHFMRNLVDGDLASNNGGWQWAASTGTDSQPYFRIFNPSLQSERFDPDGAYIRKYVPELAGVKGKEIHDPKHRNKIGYAAQIVDHKVASKAFLEVFKKGIGK</sequence>
<keyword evidence="4 6" id="KW-0274">FAD</keyword>
<feature type="binding site" evidence="6">
    <location>
        <begin position="72"/>
        <end position="76"/>
    </location>
    <ligand>
        <name>FAD</name>
        <dbReference type="ChEBI" id="CHEBI:57692"/>
    </ligand>
</feature>
<organism evidence="9 10">
    <name type="scientific">Physocladia obscura</name>
    <dbReference type="NCBI Taxonomy" id="109957"/>
    <lineage>
        <taxon>Eukaryota</taxon>
        <taxon>Fungi</taxon>
        <taxon>Fungi incertae sedis</taxon>
        <taxon>Chytridiomycota</taxon>
        <taxon>Chytridiomycota incertae sedis</taxon>
        <taxon>Chytridiomycetes</taxon>
        <taxon>Chytridiales</taxon>
        <taxon>Chytriomycetaceae</taxon>
        <taxon>Physocladia</taxon>
    </lineage>
</organism>